<proteinExistence type="predicted"/>
<dbReference type="EMBL" id="QKWP01000274">
    <property type="protein sequence ID" value="RIB23183.1"/>
    <property type="molecule type" value="Genomic_DNA"/>
</dbReference>
<sequence>MPATRSSKKSQLNNASSLKIRRISKKKQKKIRYQIAVPESNGYHYLNLFRRESWEEIAEFCGANPSAQDVCAAALQRKEMLVEHRIKPTKIDAAKTFDIEVAEWYDETHTKANNWWNVRDFIGYIIDNDIFFDTYHFICKNATNIAKHPFVSASRKLFVRQMRMRNKKEKQK</sequence>
<name>A0A397VT56_9GLOM</name>
<evidence type="ECO:0000313" key="2">
    <source>
        <dbReference type="Proteomes" id="UP000266673"/>
    </source>
</evidence>
<dbReference type="Proteomes" id="UP000266673">
    <property type="component" value="Unassembled WGS sequence"/>
</dbReference>
<reference evidence="1 2" key="1">
    <citation type="submission" date="2018-06" db="EMBL/GenBank/DDBJ databases">
        <title>Comparative genomics reveals the genomic features of Rhizophagus irregularis, R. cerebriforme, R. diaphanum and Gigaspora rosea, and their symbiotic lifestyle signature.</title>
        <authorList>
            <person name="Morin E."/>
            <person name="San Clemente H."/>
            <person name="Chen E.C.H."/>
            <person name="De La Providencia I."/>
            <person name="Hainaut M."/>
            <person name="Kuo A."/>
            <person name="Kohler A."/>
            <person name="Murat C."/>
            <person name="Tang N."/>
            <person name="Roy S."/>
            <person name="Loubradou J."/>
            <person name="Henrissat B."/>
            <person name="Grigoriev I.V."/>
            <person name="Corradi N."/>
            <person name="Roux C."/>
            <person name="Martin F.M."/>
        </authorList>
    </citation>
    <scope>NUCLEOTIDE SEQUENCE [LARGE SCALE GENOMIC DNA]</scope>
    <source>
        <strain evidence="1 2">DAOM 194757</strain>
    </source>
</reference>
<dbReference type="OrthoDB" id="2483447at2759"/>
<accession>A0A397VT56</accession>
<protein>
    <submittedName>
        <fullName evidence="1">Uncharacterized protein</fullName>
    </submittedName>
</protein>
<keyword evidence="2" id="KW-1185">Reference proteome</keyword>
<organism evidence="1 2">
    <name type="scientific">Gigaspora rosea</name>
    <dbReference type="NCBI Taxonomy" id="44941"/>
    <lineage>
        <taxon>Eukaryota</taxon>
        <taxon>Fungi</taxon>
        <taxon>Fungi incertae sedis</taxon>
        <taxon>Mucoromycota</taxon>
        <taxon>Glomeromycotina</taxon>
        <taxon>Glomeromycetes</taxon>
        <taxon>Diversisporales</taxon>
        <taxon>Gigasporaceae</taxon>
        <taxon>Gigaspora</taxon>
    </lineage>
</organism>
<evidence type="ECO:0000313" key="1">
    <source>
        <dbReference type="EMBL" id="RIB23183.1"/>
    </source>
</evidence>
<dbReference type="AlphaFoldDB" id="A0A397VT56"/>
<comment type="caution">
    <text evidence="1">The sequence shown here is derived from an EMBL/GenBank/DDBJ whole genome shotgun (WGS) entry which is preliminary data.</text>
</comment>
<gene>
    <name evidence="1" type="ORF">C2G38_2171990</name>
</gene>